<evidence type="ECO:0000313" key="1">
    <source>
        <dbReference type="EMBL" id="KUG14772.1"/>
    </source>
</evidence>
<protein>
    <submittedName>
        <fullName evidence="1">Uncharacterized protein</fullName>
    </submittedName>
</protein>
<reference evidence="1" key="1">
    <citation type="journal article" date="2015" name="Proc. Natl. Acad. Sci. U.S.A.">
        <title>Networks of energetic and metabolic interactions define dynamics in microbial communities.</title>
        <authorList>
            <person name="Embree M."/>
            <person name="Liu J.K."/>
            <person name="Al-Bassam M.M."/>
            <person name="Zengler K."/>
        </authorList>
    </citation>
    <scope>NUCLEOTIDE SEQUENCE</scope>
</reference>
<name>A0A0W8F1J6_9ZZZZ</name>
<dbReference type="AlphaFoldDB" id="A0A0W8F1J6"/>
<comment type="caution">
    <text evidence="1">The sequence shown here is derived from an EMBL/GenBank/DDBJ whole genome shotgun (WGS) entry which is preliminary data.</text>
</comment>
<dbReference type="EMBL" id="LNQE01001620">
    <property type="protein sequence ID" value="KUG14772.1"/>
    <property type="molecule type" value="Genomic_DNA"/>
</dbReference>
<accession>A0A0W8F1J6</accession>
<gene>
    <name evidence="1" type="ORF">ASZ90_015583</name>
</gene>
<organism evidence="1">
    <name type="scientific">hydrocarbon metagenome</name>
    <dbReference type="NCBI Taxonomy" id="938273"/>
    <lineage>
        <taxon>unclassified sequences</taxon>
        <taxon>metagenomes</taxon>
        <taxon>ecological metagenomes</taxon>
    </lineage>
</organism>
<sequence>MPNVDRSGHFLPEVPGLVSECLLLSPAIFRAQAPGQVMDTIQFRRE</sequence>
<proteinExistence type="predicted"/>